<evidence type="ECO:0000256" key="2">
    <source>
        <dbReference type="ARBA" id="ARBA00023002"/>
    </source>
</evidence>
<reference evidence="4" key="1">
    <citation type="submission" date="2022-03" db="EMBL/GenBank/DDBJ databases">
        <authorList>
            <person name="Martin C."/>
        </authorList>
    </citation>
    <scope>NUCLEOTIDE SEQUENCE</scope>
</reference>
<dbReference type="InterPro" id="IPR018170">
    <property type="entry name" value="Aldo/ket_reductase_CS"/>
</dbReference>
<dbReference type="InterPro" id="IPR023210">
    <property type="entry name" value="NADP_OxRdtase_dom"/>
</dbReference>
<dbReference type="FunFam" id="3.20.20.100:FF:000015">
    <property type="entry name" value="Oxidoreductase, aldo/keto reductase family"/>
    <property type="match status" value="1"/>
</dbReference>
<accession>A0A8J1U725</accession>
<dbReference type="PANTHER" id="PTHR43827:SF13">
    <property type="entry name" value="ALDO_KETO REDUCTASE FAMILY PROTEIN"/>
    <property type="match status" value="1"/>
</dbReference>
<dbReference type="Pfam" id="PF00248">
    <property type="entry name" value="Aldo_ket_red"/>
    <property type="match status" value="1"/>
</dbReference>
<dbReference type="InterPro" id="IPR020471">
    <property type="entry name" value="AKR"/>
</dbReference>
<dbReference type="InterPro" id="IPR036812">
    <property type="entry name" value="NAD(P)_OxRdtase_dom_sf"/>
</dbReference>
<sequence length="287" mass="32618">MANISVPQSLDSTVELNDGFKMPMFGLGVYKMEDDAECAECVNVALSNGYKMIDTAEMYKNEEGVGRGLKKSGLKREDYFVVTKLMTFGHQPATNAFKQSLKKLGLEFVDLYLIHTPRSSKAKILDSYRAMIELQKKGLIRSIGVSNFGVKHLEILKEEGLPTPAVNQIELHPFQHHKDIVEYCRANNIAVMGYSPLGKGKRLDDPDLLQIANKYQKTVPELCIRWSVQNGFITIPKSVNHQRIIDNTHCFDWSITDDDMRIILELPQWSCMSNGLRRVDSTVFIWE</sequence>
<dbReference type="CDD" id="cd19071">
    <property type="entry name" value="AKR_AKR1-5-like"/>
    <property type="match status" value="1"/>
</dbReference>
<dbReference type="EMBL" id="CAIIXF020000009">
    <property type="protein sequence ID" value="CAH1795627.1"/>
    <property type="molecule type" value="Genomic_DNA"/>
</dbReference>
<evidence type="ECO:0000313" key="5">
    <source>
        <dbReference type="Proteomes" id="UP000749559"/>
    </source>
</evidence>
<dbReference type="Proteomes" id="UP000749559">
    <property type="component" value="Unassembled WGS sequence"/>
</dbReference>
<dbReference type="GO" id="GO:0016491">
    <property type="term" value="F:oxidoreductase activity"/>
    <property type="evidence" value="ECO:0007669"/>
    <property type="project" value="UniProtKB-KW"/>
</dbReference>
<dbReference type="PANTHER" id="PTHR43827">
    <property type="entry name" value="2,5-DIKETO-D-GLUCONIC ACID REDUCTASE"/>
    <property type="match status" value="1"/>
</dbReference>
<name>A0A8J1U725_OWEFU</name>
<dbReference type="PRINTS" id="PR00069">
    <property type="entry name" value="ALDKETRDTASE"/>
</dbReference>
<dbReference type="SUPFAM" id="SSF51430">
    <property type="entry name" value="NAD(P)-linked oxidoreductase"/>
    <property type="match status" value="1"/>
</dbReference>
<gene>
    <name evidence="4" type="ORF">OFUS_LOCUS20142</name>
</gene>
<dbReference type="Gene3D" id="3.20.20.100">
    <property type="entry name" value="NADP-dependent oxidoreductase domain"/>
    <property type="match status" value="1"/>
</dbReference>
<dbReference type="PIRSF" id="PIRSF000097">
    <property type="entry name" value="AKR"/>
    <property type="match status" value="1"/>
</dbReference>
<organism evidence="4 5">
    <name type="scientific">Owenia fusiformis</name>
    <name type="common">Polychaete worm</name>
    <dbReference type="NCBI Taxonomy" id="6347"/>
    <lineage>
        <taxon>Eukaryota</taxon>
        <taxon>Metazoa</taxon>
        <taxon>Spiralia</taxon>
        <taxon>Lophotrochozoa</taxon>
        <taxon>Annelida</taxon>
        <taxon>Polychaeta</taxon>
        <taxon>Sedentaria</taxon>
        <taxon>Canalipalpata</taxon>
        <taxon>Sabellida</taxon>
        <taxon>Oweniida</taxon>
        <taxon>Oweniidae</taxon>
        <taxon>Owenia</taxon>
    </lineage>
</organism>
<dbReference type="AlphaFoldDB" id="A0A8J1U725"/>
<comment type="caution">
    <text evidence="4">The sequence shown here is derived from an EMBL/GenBank/DDBJ whole genome shotgun (WGS) entry which is preliminary data.</text>
</comment>
<protein>
    <recommendedName>
        <fullName evidence="3">NADP-dependent oxidoreductase domain-containing protein</fullName>
    </recommendedName>
</protein>
<feature type="domain" description="NADP-dependent oxidoreductase" evidence="3">
    <location>
        <begin position="34"/>
        <end position="264"/>
    </location>
</feature>
<keyword evidence="5" id="KW-1185">Reference proteome</keyword>
<keyword evidence="2" id="KW-0560">Oxidoreductase</keyword>
<comment type="similarity">
    <text evidence="1">Belongs to the aldo/keto reductase family.</text>
</comment>
<dbReference type="PROSITE" id="PS00062">
    <property type="entry name" value="ALDOKETO_REDUCTASE_2"/>
    <property type="match status" value="1"/>
</dbReference>
<evidence type="ECO:0000256" key="1">
    <source>
        <dbReference type="ARBA" id="ARBA00007905"/>
    </source>
</evidence>
<evidence type="ECO:0000259" key="3">
    <source>
        <dbReference type="Pfam" id="PF00248"/>
    </source>
</evidence>
<dbReference type="OrthoDB" id="416253at2759"/>
<evidence type="ECO:0000313" key="4">
    <source>
        <dbReference type="EMBL" id="CAH1795627.1"/>
    </source>
</evidence>
<proteinExistence type="inferred from homology"/>